<dbReference type="RefSeq" id="XP_056065372.1">
    <property type="nucleotide sequence ID" value="XM_056220069.1"/>
</dbReference>
<proteinExistence type="predicted"/>
<dbReference type="EMBL" id="JAPEUX010000009">
    <property type="protein sequence ID" value="KAJ4345208.1"/>
    <property type="molecule type" value="Genomic_DNA"/>
</dbReference>
<dbReference type="AlphaFoldDB" id="A0A9W8XB31"/>
<reference evidence="2" key="1">
    <citation type="submission" date="2022-10" db="EMBL/GenBank/DDBJ databases">
        <title>Tapping the CABI collections for fungal endophytes: first genome assemblies for Collariella, Neodidymelliopsis, Ascochyta clinopodiicola, Didymella pomorum, Didymosphaeria variabile, Neocosmospora piperis and Neocucurbitaria cava.</title>
        <authorList>
            <person name="Hill R."/>
        </authorList>
    </citation>
    <scope>NUCLEOTIDE SEQUENCE</scope>
    <source>
        <strain evidence="2">IMI 356815</strain>
    </source>
</reference>
<organism evidence="2 3">
    <name type="scientific">Didymosphaeria variabile</name>
    <dbReference type="NCBI Taxonomy" id="1932322"/>
    <lineage>
        <taxon>Eukaryota</taxon>
        <taxon>Fungi</taxon>
        <taxon>Dikarya</taxon>
        <taxon>Ascomycota</taxon>
        <taxon>Pezizomycotina</taxon>
        <taxon>Dothideomycetes</taxon>
        <taxon>Pleosporomycetidae</taxon>
        <taxon>Pleosporales</taxon>
        <taxon>Massarineae</taxon>
        <taxon>Didymosphaeriaceae</taxon>
        <taxon>Didymosphaeria</taxon>
    </lineage>
</organism>
<protein>
    <recommendedName>
        <fullName evidence="1">DUF7709 domain-containing protein</fullName>
    </recommendedName>
</protein>
<gene>
    <name evidence="2" type="ORF">N0V89_011337</name>
</gene>
<evidence type="ECO:0000259" key="1">
    <source>
        <dbReference type="Pfam" id="PF24813"/>
    </source>
</evidence>
<accession>A0A9W8XB31</accession>
<evidence type="ECO:0000313" key="3">
    <source>
        <dbReference type="Proteomes" id="UP001140513"/>
    </source>
</evidence>
<feature type="domain" description="DUF7709" evidence="1">
    <location>
        <begin position="7"/>
        <end position="104"/>
    </location>
</feature>
<dbReference type="Proteomes" id="UP001140513">
    <property type="component" value="Unassembled WGS sequence"/>
</dbReference>
<evidence type="ECO:0000313" key="2">
    <source>
        <dbReference type="EMBL" id="KAJ4345208.1"/>
    </source>
</evidence>
<keyword evidence="3" id="KW-1185">Reference proteome</keyword>
<dbReference type="OrthoDB" id="2359405at2759"/>
<dbReference type="GeneID" id="80914867"/>
<dbReference type="Pfam" id="PF24813">
    <property type="entry name" value="DUF7709"/>
    <property type="match status" value="1"/>
</dbReference>
<dbReference type="InterPro" id="IPR056126">
    <property type="entry name" value="DUF7709"/>
</dbReference>
<comment type="caution">
    <text evidence="2">The sequence shown here is derived from an EMBL/GenBank/DDBJ whole genome shotgun (WGS) entry which is preliminary data.</text>
</comment>
<name>A0A9W8XB31_9PLEO</name>
<sequence>MTSNPDTLAVLNSATLGAAMPVVTLPDGSKIQTGTVGALLVNIREYDQLISGSSADEGKKKELEEKMAASMPVLKKAGLFGLFRPDEWINGGSPGRKFVGDLAMREGL</sequence>